<dbReference type="InterPro" id="IPR038770">
    <property type="entry name" value="Na+/solute_symporter_sf"/>
</dbReference>
<feature type="transmembrane region" description="Helical" evidence="7">
    <location>
        <begin position="35"/>
        <end position="54"/>
    </location>
</feature>
<dbReference type="OrthoDB" id="9793589at2"/>
<evidence type="ECO:0000256" key="3">
    <source>
        <dbReference type="ARBA" id="ARBA00022692"/>
    </source>
</evidence>
<evidence type="ECO:0000256" key="7">
    <source>
        <dbReference type="SAM" id="Phobius"/>
    </source>
</evidence>
<keyword evidence="10" id="KW-1185">Reference proteome</keyword>
<reference evidence="9 10" key="1">
    <citation type="submission" date="2019-05" db="EMBL/GenBank/DDBJ databases">
        <title>Draft genome sequence of Nonomuraea zeae DSM 100528.</title>
        <authorList>
            <person name="Saricaoglu S."/>
            <person name="Isik K."/>
        </authorList>
    </citation>
    <scope>NUCLEOTIDE SEQUENCE [LARGE SCALE GENOMIC DNA]</scope>
    <source>
        <strain evidence="9 10">DSM 100528</strain>
    </source>
</reference>
<dbReference type="PANTHER" id="PTHR32468">
    <property type="entry name" value="CATION/H + ANTIPORTER"/>
    <property type="match status" value="1"/>
</dbReference>
<evidence type="ECO:0000256" key="6">
    <source>
        <dbReference type="ARBA" id="ARBA00023136"/>
    </source>
</evidence>
<name>A0A5S4GWC8_9ACTN</name>
<dbReference type="InterPro" id="IPR050794">
    <property type="entry name" value="CPA2_transporter"/>
</dbReference>
<organism evidence="9 10">
    <name type="scientific">Nonomuraea zeae</name>
    <dbReference type="NCBI Taxonomy" id="1642303"/>
    <lineage>
        <taxon>Bacteria</taxon>
        <taxon>Bacillati</taxon>
        <taxon>Actinomycetota</taxon>
        <taxon>Actinomycetes</taxon>
        <taxon>Streptosporangiales</taxon>
        <taxon>Streptosporangiaceae</taxon>
        <taxon>Nonomuraea</taxon>
    </lineage>
</organism>
<dbReference type="PANTHER" id="PTHR32468:SF0">
    <property type="entry name" value="K(+)_H(+) ANTIPORTER 1"/>
    <property type="match status" value="1"/>
</dbReference>
<feature type="transmembrane region" description="Helical" evidence="7">
    <location>
        <begin position="132"/>
        <end position="152"/>
    </location>
</feature>
<feature type="transmembrane region" description="Helical" evidence="7">
    <location>
        <begin position="6"/>
        <end position="23"/>
    </location>
</feature>
<keyword evidence="6 7" id="KW-0472">Membrane</keyword>
<evidence type="ECO:0000256" key="2">
    <source>
        <dbReference type="ARBA" id="ARBA00022448"/>
    </source>
</evidence>
<dbReference type="Proteomes" id="UP000306628">
    <property type="component" value="Unassembled WGS sequence"/>
</dbReference>
<feature type="transmembrane region" description="Helical" evidence="7">
    <location>
        <begin position="370"/>
        <end position="391"/>
    </location>
</feature>
<gene>
    <name evidence="9" type="ORF">ETD85_09910</name>
</gene>
<feature type="transmembrane region" description="Helical" evidence="7">
    <location>
        <begin position="306"/>
        <end position="328"/>
    </location>
</feature>
<dbReference type="GO" id="GO:0016020">
    <property type="term" value="C:membrane"/>
    <property type="evidence" value="ECO:0007669"/>
    <property type="project" value="UniProtKB-SubCell"/>
</dbReference>
<evidence type="ECO:0000313" key="10">
    <source>
        <dbReference type="Proteomes" id="UP000306628"/>
    </source>
</evidence>
<evidence type="ECO:0000256" key="1">
    <source>
        <dbReference type="ARBA" id="ARBA00004141"/>
    </source>
</evidence>
<dbReference type="InterPro" id="IPR006153">
    <property type="entry name" value="Cation/H_exchanger_TM"/>
</dbReference>
<evidence type="ECO:0000313" key="9">
    <source>
        <dbReference type="EMBL" id="TMR36754.1"/>
    </source>
</evidence>
<feature type="transmembrane region" description="Helical" evidence="7">
    <location>
        <begin position="98"/>
        <end position="120"/>
    </location>
</feature>
<comment type="subcellular location">
    <subcellularLocation>
        <location evidence="1">Membrane</location>
        <topology evidence="1">Multi-pass membrane protein</topology>
    </subcellularLocation>
</comment>
<keyword evidence="4 7" id="KW-1133">Transmembrane helix</keyword>
<proteinExistence type="predicted"/>
<dbReference type="AlphaFoldDB" id="A0A5S4GWC8"/>
<keyword evidence="2" id="KW-0813">Transport</keyword>
<dbReference type="GO" id="GO:0015297">
    <property type="term" value="F:antiporter activity"/>
    <property type="evidence" value="ECO:0007669"/>
    <property type="project" value="InterPro"/>
</dbReference>
<keyword evidence="3 7" id="KW-0812">Transmembrane</keyword>
<feature type="transmembrane region" description="Helical" evidence="7">
    <location>
        <begin position="273"/>
        <end position="294"/>
    </location>
</feature>
<dbReference type="GO" id="GO:1902600">
    <property type="term" value="P:proton transmembrane transport"/>
    <property type="evidence" value="ECO:0007669"/>
    <property type="project" value="InterPro"/>
</dbReference>
<feature type="transmembrane region" description="Helical" evidence="7">
    <location>
        <begin position="194"/>
        <end position="211"/>
    </location>
</feature>
<dbReference type="Pfam" id="PF00999">
    <property type="entry name" value="Na_H_Exchanger"/>
    <property type="match status" value="1"/>
</dbReference>
<feature type="transmembrane region" description="Helical" evidence="7">
    <location>
        <begin position="164"/>
        <end position="188"/>
    </location>
</feature>
<evidence type="ECO:0000259" key="8">
    <source>
        <dbReference type="Pfam" id="PF00999"/>
    </source>
</evidence>
<evidence type="ECO:0000256" key="5">
    <source>
        <dbReference type="ARBA" id="ARBA00023065"/>
    </source>
</evidence>
<keyword evidence="5" id="KW-0406">Ion transport</keyword>
<sequence length="409" mass="43126">MGSHQAAVLLLAIAVIIVVTRLFGALATRVGQPPVIGEILAGILLGPTLLGQAGTELLFPTDIRPFLQTLANVGVVVFMFLVGLEVDHALLRGKGRLATTVSLTSVLLPLGLGALLALYLLQSHPHPQRLGFALFMGTAMAVTAFPVLARILTDRGLHRTKIGGLALTCAAVDDVLAWSLLALVVAINGAAPDQWRLALAVPYLMVMFWVVRPLLRRLAATAAPGQAFAIVLAGLMLSGYLTEWIGLHSLFGAFLFGLIMPREGAERLRGLTVEWLGQVCAVLLLPIFFVMGGLNVNLSALGTAGLVELALILLVAVGGKFTGAYAAARLHGLDGRESATLGTLMNTRGLTELIILSVGLRLGVLDRDLYSLMVVMALVTTAMAGPLLALIRSRTRAAEAPRQDRALVG</sequence>
<feature type="transmembrane region" description="Helical" evidence="7">
    <location>
        <begin position="66"/>
        <end position="86"/>
    </location>
</feature>
<comment type="caution">
    <text evidence="9">The sequence shown here is derived from an EMBL/GenBank/DDBJ whole genome shotgun (WGS) entry which is preliminary data.</text>
</comment>
<dbReference type="EMBL" id="VCKX01000022">
    <property type="protein sequence ID" value="TMR36754.1"/>
    <property type="molecule type" value="Genomic_DNA"/>
</dbReference>
<feature type="transmembrane region" description="Helical" evidence="7">
    <location>
        <begin position="244"/>
        <end position="261"/>
    </location>
</feature>
<feature type="domain" description="Cation/H+ exchanger transmembrane" evidence="8">
    <location>
        <begin position="19"/>
        <end position="389"/>
    </location>
</feature>
<dbReference type="Gene3D" id="1.20.1530.20">
    <property type="match status" value="1"/>
</dbReference>
<evidence type="ECO:0000256" key="4">
    <source>
        <dbReference type="ARBA" id="ARBA00022989"/>
    </source>
</evidence>
<accession>A0A5S4GWC8</accession>
<protein>
    <submittedName>
        <fullName evidence="9">Cation/H(+) antiporter</fullName>
    </submittedName>
</protein>